<feature type="transmembrane region" description="Helical" evidence="9">
    <location>
        <begin position="92"/>
        <end position="113"/>
    </location>
</feature>
<evidence type="ECO:0000256" key="7">
    <source>
        <dbReference type="ARBA" id="ARBA00023136"/>
    </source>
</evidence>
<dbReference type="EMBL" id="AMRV01000005">
    <property type="protein sequence ID" value="EMD82790.1"/>
    <property type="molecule type" value="Genomic_DNA"/>
</dbReference>
<dbReference type="Pfam" id="PF20154">
    <property type="entry name" value="LNT_N"/>
    <property type="match status" value="1"/>
</dbReference>
<dbReference type="InterPro" id="IPR004563">
    <property type="entry name" value="Apolipo_AcylTrfase"/>
</dbReference>
<feature type="transmembrane region" description="Helical" evidence="9">
    <location>
        <begin position="193"/>
        <end position="211"/>
    </location>
</feature>
<dbReference type="Gene3D" id="3.60.110.10">
    <property type="entry name" value="Carbon-nitrogen hydrolase"/>
    <property type="match status" value="1"/>
</dbReference>
<keyword evidence="7 9" id="KW-0472">Membrane</keyword>
<dbReference type="UniPathway" id="UPA00666"/>
<feature type="transmembrane region" description="Helical" evidence="9">
    <location>
        <begin position="60"/>
        <end position="80"/>
    </location>
</feature>
<keyword evidence="6 9" id="KW-1133">Transmembrane helix</keyword>
<accession>M2SBP7</accession>
<evidence type="ECO:0000256" key="1">
    <source>
        <dbReference type="ARBA" id="ARBA00004651"/>
    </source>
</evidence>
<feature type="transmembrane region" description="Helical" evidence="9">
    <location>
        <begin position="159"/>
        <end position="181"/>
    </location>
</feature>
<evidence type="ECO:0000256" key="6">
    <source>
        <dbReference type="ARBA" id="ARBA00022989"/>
    </source>
</evidence>
<organism evidence="11 12">
    <name type="scientific">Pacificimonas flava</name>
    <dbReference type="NCBI Taxonomy" id="1234595"/>
    <lineage>
        <taxon>Bacteria</taxon>
        <taxon>Pseudomonadati</taxon>
        <taxon>Pseudomonadota</taxon>
        <taxon>Alphaproteobacteria</taxon>
        <taxon>Sphingomonadales</taxon>
        <taxon>Sphingosinicellaceae</taxon>
        <taxon>Pacificimonas</taxon>
    </lineage>
</organism>
<gene>
    <name evidence="9" type="primary">lnt</name>
    <name evidence="11" type="ORF">C725_1830</name>
</gene>
<dbReference type="EC" id="2.3.1.269" evidence="9"/>
<dbReference type="InterPro" id="IPR036526">
    <property type="entry name" value="C-N_Hydrolase_sf"/>
</dbReference>
<evidence type="ECO:0000313" key="11">
    <source>
        <dbReference type="EMBL" id="EMD82790.1"/>
    </source>
</evidence>
<keyword evidence="4 9" id="KW-0808">Transferase</keyword>
<dbReference type="GO" id="GO:0042158">
    <property type="term" value="P:lipoprotein biosynthetic process"/>
    <property type="evidence" value="ECO:0007669"/>
    <property type="project" value="UniProtKB-UniRule"/>
</dbReference>
<comment type="similarity">
    <text evidence="2 9">Belongs to the CN hydrolase family. Apolipoprotein N-acyltransferase subfamily.</text>
</comment>
<evidence type="ECO:0000256" key="4">
    <source>
        <dbReference type="ARBA" id="ARBA00022679"/>
    </source>
</evidence>
<dbReference type="Pfam" id="PF00795">
    <property type="entry name" value="CN_hydrolase"/>
    <property type="match status" value="1"/>
</dbReference>
<comment type="subcellular location">
    <subcellularLocation>
        <location evidence="1 9">Cell membrane</location>
        <topology evidence="1 9">Multi-pass membrane protein</topology>
    </subcellularLocation>
</comment>
<evidence type="ECO:0000256" key="9">
    <source>
        <dbReference type="HAMAP-Rule" id="MF_01148"/>
    </source>
</evidence>
<dbReference type="Proteomes" id="UP000011717">
    <property type="component" value="Unassembled WGS sequence"/>
</dbReference>
<feature type="transmembrane region" description="Helical" evidence="9">
    <location>
        <begin position="16"/>
        <end position="48"/>
    </location>
</feature>
<dbReference type="NCBIfam" id="TIGR00546">
    <property type="entry name" value="lnt"/>
    <property type="match status" value="1"/>
</dbReference>
<dbReference type="OrthoDB" id="9804277at2"/>
<evidence type="ECO:0000259" key="10">
    <source>
        <dbReference type="PROSITE" id="PS50263"/>
    </source>
</evidence>
<dbReference type="PATRIC" id="fig|1234595.3.peg.1833"/>
<name>M2SBP7_9SPHN</name>
<reference evidence="11 12" key="1">
    <citation type="journal article" date="2013" name="Genome Announc.">
        <title>Draft Genome Sequence of Strain JLT2015T, Belonging to the Family Sphingomonadaceae of the Alphaproteobacteria.</title>
        <authorList>
            <person name="Tang K."/>
            <person name="Liu K."/>
            <person name="Li S."/>
            <person name="Jiao N."/>
        </authorList>
    </citation>
    <scope>NUCLEOTIDE SEQUENCE [LARGE SCALE GENOMIC DNA]</scope>
    <source>
        <strain evidence="11 12">JLT2015</strain>
    </source>
</reference>
<dbReference type="CDD" id="cd07571">
    <property type="entry name" value="ALP_N-acyl_transferase"/>
    <property type="match status" value="1"/>
</dbReference>
<evidence type="ECO:0000256" key="3">
    <source>
        <dbReference type="ARBA" id="ARBA00022475"/>
    </source>
</evidence>
<comment type="function">
    <text evidence="9">Catalyzes the phospholipid dependent N-acylation of the N-terminal cysteine of apolipoprotein, the last step in lipoprotein maturation.</text>
</comment>
<proteinExistence type="inferred from homology"/>
<dbReference type="InterPro" id="IPR003010">
    <property type="entry name" value="C-N_Hydrolase"/>
</dbReference>
<sequence>MTGFFDAVPPRYVKPIVFAAGIAGGFAFAPWNLWPLMLLSLGAMLLFVENAESRKRAFGIGWWWGLGNFLVGQYWIAHAFQYQANMPAWTGIPAVILLSMIMALYPGISAAVAVRFGKSPAARGLAFAGTWMLTEWLRGYLFSGFGWNPLGVVSLPMAGLAQLAAAIGALGLSGILALAAFGLAQAAYRRWRLAAALLLPTVAGALLPLVLTGPTKLTQTRLDIVQANIGQDVKYGPGAVEEAVRRYAALSPLPDGSPRLLIWPEAAIDDVLDERPALRADVARALIGPQDLMLVGAIKAIRANDGRVEGAYNSLYVLGPEGEIRGRYDKRILVPYGEYLPARPLLSLIGIARLVPGAIDFIPGTGPKTLDLGAFPDAGALICYEVVYPEAAGDVVRPGWLLNVSNDAWFSDGGAWMHLAQARMRSIEQGLPMARATPTGVSAIIDPWGRVLQMIGRGEAAHMRVALPAPRPETLFARIGTPLPIGLALLMLGAALLLPRRRDAEIH</sequence>
<dbReference type="SUPFAM" id="SSF56317">
    <property type="entry name" value="Carbon-nitrogen hydrolase"/>
    <property type="match status" value="1"/>
</dbReference>
<feature type="domain" description="CN hydrolase" evidence="10">
    <location>
        <begin position="225"/>
        <end position="469"/>
    </location>
</feature>
<evidence type="ECO:0000256" key="8">
    <source>
        <dbReference type="ARBA" id="ARBA00023315"/>
    </source>
</evidence>
<comment type="pathway">
    <text evidence="9">Protein modification; lipoprotein biosynthesis (N-acyl transfer).</text>
</comment>
<keyword evidence="5 9" id="KW-0812">Transmembrane</keyword>
<keyword evidence="8 9" id="KW-0012">Acyltransferase</keyword>
<keyword evidence="3 9" id="KW-1003">Cell membrane</keyword>
<dbReference type="RefSeq" id="WP_008602091.1">
    <property type="nucleotide sequence ID" value="NZ_AMRV01000005.1"/>
</dbReference>
<feature type="transmembrane region" description="Helical" evidence="9">
    <location>
        <begin position="475"/>
        <end position="498"/>
    </location>
</feature>
<dbReference type="GO" id="GO:0016410">
    <property type="term" value="F:N-acyltransferase activity"/>
    <property type="evidence" value="ECO:0007669"/>
    <property type="project" value="UniProtKB-UniRule"/>
</dbReference>
<evidence type="ECO:0000256" key="2">
    <source>
        <dbReference type="ARBA" id="ARBA00010065"/>
    </source>
</evidence>
<dbReference type="GO" id="GO:0005886">
    <property type="term" value="C:plasma membrane"/>
    <property type="evidence" value="ECO:0007669"/>
    <property type="project" value="UniProtKB-SubCell"/>
</dbReference>
<dbReference type="AlphaFoldDB" id="M2SBP7"/>
<comment type="catalytic activity">
    <reaction evidence="9">
        <text>N-terminal S-1,2-diacyl-sn-glyceryl-L-cysteinyl-[lipoprotein] + a glycerophospholipid = N-acyl-S-1,2-diacyl-sn-glyceryl-L-cysteinyl-[lipoprotein] + a 2-acyl-sn-glycero-3-phospholipid + H(+)</text>
        <dbReference type="Rhea" id="RHEA:48228"/>
        <dbReference type="Rhea" id="RHEA-COMP:14681"/>
        <dbReference type="Rhea" id="RHEA-COMP:14684"/>
        <dbReference type="ChEBI" id="CHEBI:15378"/>
        <dbReference type="ChEBI" id="CHEBI:136912"/>
        <dbReference type="ChEBI" id="CHEBI:140656"/>
        <dbReference type="ChEBI" id="CHEBI:140657"/>
        <dbReference type="ChEBI" id="CHEBI:140660"/>
        <dbReference type="EC" id="2.3.1.269"/>
    </reaction>
</comment>
<evidence type="ECO:0000313" key="12">
    <source>
        <dbReference type="Proteomes" id="UP000011717"/>
    </source>
</evidence>
<dbReference type="PROSITE" id="PS50263">
    <property type="entry name" value="CN_HYDROLASE"/>
    <property type="match status" value="1"/>
</dbReference>
<evidence type="ECO:0000256" key="5">
    <source>
        <dbReference type="ARBA" id="ARBA00022692"/>
    </source>
</evidence>
<comment type="caution">
    <text evidence="11">The sequence shown here is derived from an EMBL/GenBank/DDBJ whole genome shotgun (WGS) entry which is preliminary data.</text>
</comment>
<dbReference type="InterPro" id="IPR045378">
    <property type="entry name" value="LNT_N"/>
</dbReference>
<feature type="transmembrane region" description="Helical" evidence="9">
    <location>
        <begin position="125"/>
        <end position="147"/>
    </location>
</feature>
<protein>
    <recommendedName>
        <fullName evidence="9">Apolipoprotein N-acyltransferase</fullName>
        <shortName evidence="9">ALP N-acyltransferase</shortName>
        <ecNumber evidence="9">2.3.1.269</ecNumber>
    </recommendedName>
</protein>
<keyword evidence="12" id="KW-1185">Reference proteome</keyword>
<dbReference type="PANTHER" id="PTHR38686">
    <property type="entry name" value="APOLIPOPROTEIN N-ACYLTRANSFERASE"/>
    <property type="match status" value="1"/>
</dbReference>
<dbReference type="HAMAP" id="MF_01148">
    <property type="entry name" value="Lnt"/>
    <property type="match status" value="1"/>
</dbReference>
<keyword evidence="11" id="KW-0449">Lipoprotein</keyword>
<dbReference type="PANTHER" id="PTHR38686:SF1">
    <property type="entry name" value="APOLIPOPROTEIN N-ACYLTRANSFERASE"/>
    <property type="match status" value="1"/>
</dbReference>